<evidence type="ECO:0000313" key="1">
    <source>
        <dbReference type="EMBL" id="KAJ7743800.1"/>
    </source>
</evidence>
<proteinExistence type="predicted"/>
<feature type="non-terminal residue" evidence="1">
    <location>
        <position position="1"/>
    </location>
</feature>
<name>A0AAD7N4A0_9AGAR</name>
<keyword evidence="2" id="KW-1185">Reference proteome</keyword>
<dbReference type="EMBL" id="JARKIB010000089">
    <property type="protein sequence ID" value="KAJ7743800.1"/>
    <property type="molecule type" value="Genomic_DNA"/>
</dbReference>
<protein>
    <recommendedName>
        <fullName evidence="3">Reverse transcriptase zinc-binding domain-containing protein</fullName>
    </recommendedName>
</protein>
<accession>A0AAD7N4A0</accession>
<organism evidence="1 2">
    <name type="scientific">Mycena metata</name>
    <dbReference type="NCBI Taxonomy" id="1033252"/>
    <lineage>
        <taxon>Eukaryota</taxon>
        <taxon>Fungi</taxon>
        <taxon>Dikarya</taxon>
        <taxon>Basidiomycota</taxon>
        <taxon>Agaricomycotina</taxon>
        <taxon>Agaricomycetes</taxon>
        <taxon>Agaricomycetidae</taxon>
        <taxon>Agaricales</taxon>
        <taxon>Marasmiineae</taxon>
        <taxon>Mycenaceae</taxon>
        <taxon>Mycena</taxon>
    </lineage>
</organism>
<dbReference type="AlphaFoldDB" id="A0AAD7N4A0"/>
<comment type="caution">
    <text evidence="1">The sequence shown here is derived from an EMBL/GenBank/DDBJ whole genome shotgun (WGS) entry which is preliminary data.</text>
</comment>
<reference evidence="1" key="1">
    <citation type="submission" date="2023-03" db="EMBL/GenBank/DDBJ databases">
        <title>Massive genome expansion in bonnet fungi (Mycena s.s.) driven by repeated elements and novel gene families across ecological guilds.</title>
        <authorList>
            <consortium name="Lawrence Berkeley National Laboratory"/>
            <person name="Harder C.B."/>
            <person name="Miyauchi S."/>
            <person name="Viragh M."/>
            <person name="Kuo A."/>
            <person name="Thoen E."/>
            <person name="Andreopoulos B."/>
            <person name="Lu D."/>
            <person name="Skrede I."/>
            <person name="Drula E."/>
            <person name="Henrissat B."/>
            <person name="Morin E."/>
            <person name="Kohler A."/>
            <person name="Barry K."/>
            <person name="LaButti K."/>
            <person name="Morin E."/>
            <person name="Salamov A."/>
            <person name="Lipzen A."/>
            <person name="Mereny Z."/>
            <person name="Hegedus B."/>
            <person name="Baldrian P."/>
            <person name="Stursova M."/>
            <person name="Weitz H."/>
            <person name="Taylor A."/>
            <person name="Grigoriev I.V."/>
            <person name="Nagy L.G."/>
            <person name="Martin F."/>
            <person name="Kauserud H."/>
        </authorList>
    </citation>
    <scope>NUCLEOTIDE SEQUENCE</scope>
    <source>
        <strain evidence="1">CBHHK182m</strain>
    </source>
</reference>
<evidence type="ECO:0000313" key="2">
    <source>
        <dbReference type="Proteomes" id="UP001215598"/>
    </source>
</evidence>
<sequence>VWKFVRHNDFTHQFRNFLWKGMHCALRTGQYWAHIPGYEDRVDCNHCGEEDSLPHILVDCKHTGQALIWSLASDLWSMRTGAPLPKPTFGGMLGCGLAMIEAESKKKPSGLNRLYRLLISESSYLIWKLRNESVISNDGAEPSTSEVRNRWIYTMNDRLETDIFLANPMTLKDRAHIAPALVLQTWHKTLLEGDKLPQNWLREPRVLVGILANSSDASIPVSSRINRHS</sequence>
<dbReference type="Proteomes" id="UP001215598">
    <property type="component" value="Unassembled WGS sequence"/>
</dbReference>
<gene>
    <name evidence="1" type="ORF">B0H16DRAFT_1322558</name>
</gene>
<evidence type="ECO:0008006" key="3">
    <source>
        <dbReference type="Google" id="ProtNLM"/>
    </source>
</evidence>